<dbReference type="InterPro" id="IPR001544">
    <property type="entry name" value="Aminotrans_IV"/>
</dbReference>
<dbReference type="SUPFAM" id="SSF52540">
    <property type="entry name" value="P-loop containing nucleoside triphosphate hydrolases"/>
    <property type="match status" value="1"/>
</dbReference>
<keyword evidence="3" id="KW-0663">Pyridoxal phosphate</keyword>
<dbReference type="InterPro" id="IPR027417">
    <property type="entry name" value="P-loop_NTPase"/>
</dbReference>
<accession>A0AAE0GSN6</accession>
<sequence length="586" mass="64911">MASESRIDPFCINMWSGPRCMSTSLMYSFAQREDTQVLDEPLYAHFLRVTGESRPYRDEVLAAQENFGDEVVDGLLLAPRTKKVLYAKHMAKQRVGLSPKLLKQAKHVLLIRNPADLIRSFGEVLEVTLSETCFPQLAALYSELRTAGGSAPAVVISEDLQVNPEGTLKALCSHLEIDFDPHMLQWEAGPRPEDGLWAPWWYKSTHTATGFSKPPEKESKPWTSGLLELLEECMPFYTLLRRHALTPVDCIPQSLPAAPAAPAAGEPAVAKSHGTHAYVADKRNQTILIGMRDGVTEEFRLVPRQEAKVSVFDSGYILGDGMWEGMRLVDGVLAFQEPHMDRLYENSKAVDMDIGLTKNELLDLIYQTTDANNMLDGVHIRLMVTRGLKPTPYQNPNTTIGKPIVVIIAEHKAASSGPKINGITLFTCHVRRGPPDVQDPSWNSHSKLNCIAACIQANKAGTDEALMLDPQGFVATCNSVNFFCVRKGVVWAPRPQYQMAGITRSNILRCCELGGIPYKEHDFYLTQVYSADESFVTGTFGGVTPVREIDGRVIGDGKRGPICEKLQLLYIDLVKRDISAGRGMPK</sequence>
<dbReference type="Pfam" id="PF19798">
    <property type="entry name" value="Sulfotransfer_5"/>
    <property type="match status" value="1"/>
</dbReference>
<name>A0AAE0GSN6_9CHLO</name>
<dbReference type="GO" id="GO:0008652">
    <property type="term" value="P:amino acid biosynthetic process"/>
    <property type="evidence" value="ECO:0007669"/>
    <property type="project" value="UniProtKB-ARBA"/>
</dbReference>
<dbReference type="InterPro" id="IPR043132">
    <property type="entry name" value="BCAT-like_C"/>
</dbReference>
<dbReference type="PANTHER" id="PTHR42743">
    <property type="entry name" value="AMINO-ACID AMINOTRANSFERASE"/>
    <property type="match status" value="1"/>
</dbReference>
<comment type="caution">
    <text evidence="4">The sequence shown here is derived from an EMBL/GenBank/DDBJ whole genome shotgun (WGS) entry which is preliminary data.</text>
</comment>
<evidence type="ECO:0008006" key="6">
    <source>
        <dbReference type="Google" id="ProtNLM"/>
    </source>
</evidence>
<dbReference type="Gene3D" id="3.40.50.300">
    <property type="entry name" value="P-loop containing nucleotide triphosphate hydrolases"/>
    <property type="match status" value="1"/>
</dbReference>
<gene>
    <name evidence="4" type="ORF">CYMTET_8850</name>
</gene>
<dbReference type="InterPro" id="IPR036038">
    <property type="entry name" value="Aminotransferase-like"/>
</dbReference>
<dbReference type="Pfam" id="PF01063">
    <property type="entry name" value="Aminotran_4"/>
    <property type="match status" value="1"/>
</dbReference>
<dbReference type="GO" id="GO:0046394">
    <property type="term" value="P:carboxylic acid biosynthetic process"/>
    <property type="evidence" value="ECO:0007669"/>
    <property type="project" value="UniProtKB-ARBA"/>
</dbReference>
<dbReference type="FunFam" id="3.20.10.10:FF:000002">
    <property type="entry name" value="D-alanine aminotransferase"/>
    <property type="match status" value="1"/>
</dbReference>
<dbReference type="InterPro" id="IPR043131">
    <property type="entry name" value="BCAT-like_N"/>
</dbReference>
<dbReference type="Proteomes" id="UP001190700">
    <property type="component" value="Unassembled WGS sequence"/>
</dbReference>
<dbReference type="GO" id="GO:0003824">
    <property type="term" value="F:catalytic activity"/>
    <property type="evidence" value="ECO:0007669"/>
    <property type="project" value="InterPro"/>
</dbReference>
<dbReference type="SUPFAM" id="SSF56752">
    <property type="entry name" value="D-aminoacid aminotransferase-like PLP-dependent enzymes"/>
    <property type="match status" value="1"/>
</dbReference>
<dbReference type="Gene3D" id="3.20.10.10">
    <property type="entry name" value="D-amino Acid Aminotransferase, subunit A, domain 2"/>
    <property type="match status" value="1"/>
</dbReference>
<evidence type="ECO:0000313" key="5">
    <source>
        <dbReference type="Proteomes" id="UP001190700"/>
    </source>
</evidence>
<dbReference type="EMBL" id="LGRX02002776">
    <property type="protein sequence ID" value="KAK3283453.1"/>
    <property type="molecule type" value="Genomic_DNA"/>
</dbReference>
<dbReference type="AlphaFoldDB" id="A0AAE0GSN6"/>
<proteinExistence type="inferred from homology"/>
<comment type="similarity">
    <text evidence="2">Belongs to the class-IV pyridoxal-phosphate-dependent aminotransferase family.</text>
</comment>
<comment type="cofactor">
    <cofactor evidence="1">
        <name>pyridoxal 5'-phosphate</name>
        <dbReference type="ChEBI" id="CHEBI:597326"/>
    </cofactor>
</comment>
<organism evidence="4 5">
    <name type="scientific">Cymbomonas tetramitiformis</name>
    <dbReference type="NCBI Taxonomy" id="36881"/>
    <lineage>
        <taxon>Eukaryota</taxon>
        <taxon>Viridiplantae</taxon>
        <taxon>Chlorophyta</taxon>
        <taxon>Pyramimonadophyceae</taxon>
        <taxon>Pyramimonadales</taxon>
        <taxon>Pyramimonadaceae</taxon>
        <taxon>Cymbomonas</taxon>
    </lineage>
</organism>
<evidence type="ECO:0000256" key="1">
    <source>
        <dbReference type="ARBA" id="ARBA00001933"/>
    </source>
</evidence>
<dbReference type="InterPro" id="IPR050571">
    <property type="entry name" value="Class-IV_PLP-Dep_Aminotrnsfr"/>
</dbReference>
<reference evidence="4 5" key="1">
    <citation type="journal article" date="2015" name="Genome Biol. Evol.">
        <title>Comparative Genomics of a Bacterivorous Green Alga Reveals Evolutionary Causalities and Consequences of Phago-Mixotrophic Mode of Nutrition.</title>
        <authorList>
            <person name="Burns J.A."/>
            <person name="Paasch A."/>
            <person name="Narechania A."/>
            <person name="Kim E."/>
        </authorList>
    </citation>
    <scope>NUCLEOTIDE SEQUENCE [LARGE SCALE GENOMIC DNA]</scope>
    <source>
        <strain evidence="4 5">PLY_AMNH</strain>
    </source>
</reference>
<evidence type="ECO:0000256" key="3">
    <source>
        <dbReference type="ARBA" id="ARBA00022898"/>
    </source>
</evidence>
<evidence type="ECO:0000256" key="2">
    <source>
        <dbReference type="ARBA" id="ARBA00009320"/>
    </source>
</evidence>
<protein>
    <recommendedName>
        <fullName evidence="6">Branched-chain-amino-acid aminotransferase-like protein 2</fullName>
    </recommendedName>
</protein>
<dbReference type="PANTHER" id="PTHR42743:SF11">
    <property type="entry name" value="AMINODEOXYCHORISMATE LYASE"/>
    <property type="match status" value="1"/>
</dbReference>
<dbReference type="Gene3D" id="3.30.470.10">
    <property type="match status" value="1"/>
</dbReference>
<keyword evidence="5" id="KW-1185">Reference proteome</keyword>
<evidence type="ECO:0000313" key="4">
    <source>
        <dbReference type="EMBL" id="KAK3283453.1"/>
    </source>
</evidence>